<evidence type="ECO:0000313" key="4">
    <source>
        <dbReference type="Proteomes" id="UP000242188"/>
    </source>
</evidence>
<dbReference type="AlphaFoldDB" id="A0A210QIB2"/>
<dbReference type="OrthoDB" id="5963011at2759"/>
<evidence type="ECO:0000259" key="2">
    <source>
        <dbReference type="Pfam" id="PF25794"/>
    </source>
</evidence>
<feature type="domain" description="Sacsin/Nov" evidence="2">
    <location>
        <begin position="98"/>
        <end position="183"/>
    </location>
</feature>
<dbReference type="PANTHER" id="PTHR15600:SF42">
    <property type="entry name" value="SACSIN"/>
    <property type="match status" value="1"/>
</dbReference>
<sequence length="185" mass="20921">MDRKDDDKNPPGSSRRKKKREHLIDSPHLERKRKKFSIQNVRLDATMSGNPPAEETVTDVASFCSSKSNCGSETDSQALSMDRDSDSTDSDCAMDQPSLLEQLKTILDNYQDAQIILELIQNADDANATEMEIIYVNDTEETTSGQYKQCGCYSEYFRVPALCVNNNAVFKKDDWKYIKSINRSG</sequence>
<feature type="compositionally biased region" description="Polar residues" evidence="1">
    <location>
        <begin position="67"/>
        <end position="79"/>
    </location>
</feature>
<evidence type="ECO:0000313" key="3">
    <source>
        <dbReference type="EMBL" id="OWF48528.1"/>
    </source>
</evidence>
<dbReference type="STRING" id="6573.A0A210QIB2"/>
<accession>A0A210QIB2</accession>
<dbReference type="InterPro" id="IPR052972">
    <property type="entry name" value="Sacsin_chaperone_reg"/>
</dbReference>
<dbReference type="SUPFAM" id="SSF55874">
    <property type="entry name" value="ATPase domain of HSP90 chaperone/DNA topoisomerase II/histidine kinase"/>
    <property type="match status" value="1"/>
</dbReference>
<protein>
    <submittedName>
        <fullName evidence="3">Sacsin</fullName>
    </submittedName>
</protein>
<dbReference type="Proteomes" id="UP000242188">
    <property type="component" value="Unassembled WGS sequence"/>
</dbReference>
<keyword evidence="4" id="KW-1185">Reference proteome</keyword>
<evidence type="ECO:0000256" key="1">
    <source>
        <dbReference type="SAM" id="MobiDB-lite"/>
    </source>
</evidence>
<dbReference type="EMBL" id="NEDP02003507">
    <property type="protein sequence ID" value="OWF48528.1"/>
    <property type="molecule type" value="Genomic_DNA"/>
</dbReference>
<feature type="region of interest" description="Disordered" evidence="1">
    <location>
        <begin position="67"/>
        <end position="91"/>
    </location>
</feature>
<comment type="caution">
    <text evidence="3">The sequence shown here is derived from an EMBL/GenBank/DDBJ whole genome shotgun (WGS) entry which is preliminary data.</text>
</comment>
<dbReference type="PANTHER" id="PTHR15600">
    <property type="entry name" value="SACSIN"/>
    <property type="match status" value="1"/>
</dbReference>
<proteinExistence type="predicted"/>
<organism evidence="3 4">
    <name type="scientific">Mizuhopecten yessoensis</name>
    <name type="common">Japanese scallop</name>
    <name type="synonym">Patinopecten yessoensis</name>
    <dbReference type="NCBI Taxonomy" id="6573"/>
    <lineage>
        <taxon>Eukaryota</taxon>
        <taxon>Metazoa</taxon>
        <taxon>Spiralia</taxon>
        <taxon>Lophotrochozoa</taxon>
        <taxon>Mollusca</taxon>
        <taxon>Bivalvia</taxon>
        <taxon>Autobranchia</taxon>
        <taxon>Pteriomorphia</taxon>
        <taxon>Pectinida</taxon>
        <taxon>Pectinoidea</taxon>
        <taxon>Pectinidae</taxon>
        <taxon>Mizuhopecten</taxon>
    </lineage>
</organism>
<dbReference type="GO" id="GO:0030544">
    <property type="term" value="F:Hsp70 protein binding"/>
    <property type="evidence" value="ECO:0007669"/>
    <property type="project" value="TreeGrafter"/>
</dbReference>
<name>A0A210QIB2_MIZYE</name>
<reference evidence="3 4" key="1">
    <citation type="journal article" date="2017" name="Nat. Ecol. Evol.">
        <title>Scallop genome provides insights into evolution of bilaterian karyotype and development.</title>
        <authorList>
            <person name="Wang S."/>
            <person name="Zhang J."/>
            <person name="Jiao W."/>
            <person name="Li J."/>
            <person name="Xun X."/>
            <person name="Sun Y."/>
            <person name="Guo X."/>
            <person name="Huan P."/>
            <person name="Dong B."/>
            <person name="Zhang L."/>
            <person name="Hu X."/>
            <person name="Sun X."/>
            <person name="Wang J."/>
            <person name="Zhao C."/>
            <person name="Wang Y."/>
            <person name="Wang D."/>
            <person name="Huang X."/>
            <person name="Wang R."/>
            <person name="Lv J."/>
            <person name="Li Y."/>
            <person name="Zhang Z."/>
            <person name="Liu B."/>
            <person name="Lu W."/>
            <person name="Hui Y."/>
            <person name="Liang J."/>
            <person name="Zhou Z."/>
            <person name="Hou R."/>
            <person name="Li X."/>
            <person name="Liu Y."/>
            <person name="Li H."/>
            <person name="Ning X."/>
            <person name="Lin Y."/>
            <person name="Zhao L."/>
            <person name="Xing Q."/>
            <person name="Dou J."/>
            <person name="Li Y."/>
            <person name="Mao J."/>
            <person name="Guo H."/>
            <person name="Dou H."/>
            <person name="Li T."/>
            <person name="Mu C."/>
            <person name="Jiang W."/>
            <person name="Fu Q."/>
            <person name="Fu X."/>
            <person name="Miao Y."/>
            <person name="Liu J."/>
            <person name="Yu Q."/>
            <person name="Li R."/>
            <person name="Liao H."/>
            <person name="Li X."/>
            <person name="Kong Y."/>
            <person name="Jiang Z."/>
            <person name="Chourrout D."/>
            <person name="Li R."/>
            <person name="Bao Z."/>
        </authorList>
    </citation>
    <scope>NUCLEOTIDE SEQUENCE [LARGE SCALE GENOMIC DNA]</scope>
    <source>
        <strain evidence="3 4">PY_sf001</strain>
    </source>
</reference>
<feature type="region of interest" description="Disordered" evidence="1">
    <location>
        <begin position="1"/>
        <end position="55"/>
    </location>
</feature>
<gene>
    <name evidence="3" type="ORF">KP79_PYT15530</name>
</gene>
<dbReference type="InterPro" id="IPR036890">
    <property type="entry name" value="HATPase_C_sf"/>
</dbReference>
<dbReference type="InterPro" id="IPR058210">
    <property type="entry name" value="SACS/Nov_dom"/>
</dbReference>
<dbReference type="Pfam" id="PF25794">
    <property type="entry name" value="SACS"/>
    <property type="match status" value="1"/>
</dbReference>